<evidence type="ECO:0000256" key="1">
    <source>
        <dbReference type="ARBA" id="ARBA00022737"/>
    </source>
</evidence>
<dbReference type="EMBL" id="NIBG01000009">
    <property type="protein sequence ID" value="PAB59160.1"/>
    <property type="molecule type" value="Genomic_DNA"/>
</dbReference>
<dbReference type="Proteomes" id="UP000216024">
    <property type="component" value="Unassembled WGS sequence"/>
</dbReference>
<feature type="domain" description="PRD" evidence="2">
    <location>
        <begin position="86"/>
        <end position="190"/>
    </location>
</feature>
<dbReference type="Pfam" id="PF03123">
    <property type="entry name" value="CAT_RBD"/>
    <property type="match status" value="1"/>
</dbReference>
<sequence length="297" mass="34284">MNIFIKWKGEGALRSEKKYKVMKALNNNVILAQELSEKKEMILIGKGIGYGKKESKIVSISDDQVEKRFFKFNSKTKEKYLQLLEELEGEVIGVCEEIISIAESRLGALDQYVHVVLTDHVGFAIERLKNGIEITNPFLYEIKSLYDEEFRIGKIGQKLIKDRMNIEIPDEEAGFIALHIHSAREKKNIKETVKNTRLISEIIEKIKVRLNVELKPDELAYHRLLNHVKASIKRLETNRCIENPLIDTIKKDMKGSFNIAKEIGMHIKKNKNMEVPEGELGYLSIHIERLKRVSKIT</sequence>
<dbReference type="InterPro" id="IPR004341">
    <property type="entry name" value="CAT_RNA-bd_dom"/>
</dbReference>
<dbReference type="GO" id="GO:0006355">
    <property type="term" value="P:regulation of DNA-templated transcription"/>
    <property type="evidence" value="ECO:0007669"/>
    <property type="project" value="InterPro"/>
</dbReference>
<dbReference type="AlphaFoldDB" id="A0A267MK45"/>
<dbReference type="Gene3D" id="1.10.1790.10">
    <property type="entry name" value="PRD domain"/>
    <property type="match status" value="2"/>
</dbReference>
<dbReference type="Pfam" id="PF00874">
    <property type="entry name" value="PRD"/>
    <property type="match status" value="2"/>
</dbReference>
<dbReference type="InterPro" id="IPR036650">
    <property type="entry name" value="CAT_RNA-bd_dom_sf"/>
</dbReference>
<feature type="domain" description="PRD" evidence="2">
    <location>
        <begin position="191"/>
        <end position="297"/>
    </location>
</feature>
<dbReference type="GO" id="GO:0003723">
    <property type="term" value="F:RNA binding"/>
    <property type="evidence" value="ECO:0007669"/>
    <property type="project" value="InterPro"/>
</dbReference>
<reference evidence="3 4" key="1">
    <citation type="submission" date="2017-06" db="EMBL/GenBank/DDBJ databases">
        <title>Draft genome sequence of anaerobic fermentative bacterium Anaeromicrobium sediminis DY2726D isolated from West Pacific Ocean sediments.</title>
        <authorList>
            <person name="Zeng X."/>
        </authorList>
    </citation>
    <scope>NUCLEOTIDE SEQUENCE [LARGE SCALE GENOMIC DNA]</scope>
    <source>
        <strain evidence="3 4">DY2726D</strain>
    </source>
</reference>
<dbReference type="PROSITE" id="PS51372">
    <property type="entry name" value="PRD_2"/>
    <property type="match status" value="2"/>
</dbReference>
<dbReference type="Gene3D" id="2.30.24.10">
    <property type="entry name" value="CAT RNA-binding domain"/>
    <property type="match status" value="1"/>
</dbReference>
<dbReference type="InterPro" id="IPR050661">
    <property type="entry name" value="BglG_antiterminators"/>
</dbReference>
<dbReference type="InterPro" id="IPR011608">
    <property type="entry name" value="PRD"/>
</dbReference>
<dbReference type="OrthoDB" id="9813552at2"/>
<dbReference type="InterPro" id="IPR036634">
    <property type="entry name" value="PRD_sf"/>
</dbReference>
<accession>A0A267MK45</accession>
<dbReference type="SUPFAM" id="SSF63520">
    <property type="entry name" value="PTS-regulatory domain, PRD"/>
    <property type="match status" value="2"/>
</dbReference>
<evidence type="ECO:0000313" key="3">
    <source>
        <dbReference type="EMBL" id="PAB59160.1"/>
    </source>
</evidence>
<proteinExistence type="predicted"/>
<dbReference type="SMART" id="SM01061">
    <property type="entry name" value="CAT_RBD"/>
    <property type="match status" value="1"/>
</dbReference>
<dbReference type="PANTHER" id="PTHR30185:SF15">
    <property type="entry name" value="CRYPTIC BETA-GLUCOSIDE BGL OPERON ANTITERMINATOR"/>
    <property type="match status" value="1"/>
</dbReference>
<comment type="caution">
    <text evidence="3">The sequence shown here is derived from an EMBL/GenBank/DDBJ whole genome shotgun (WGS) entry which is preliminary data.</text>
</comment>
<dbReference type="PANTHER" id="PTHR30185">
    <property type="entry name" value="CRYPTIC BETA-GLUCOSIDE BGL OPERON ANTITERMINATOR"/>
    <property type="match status" value="1"/>
</dbReference>
<evidence type="ECO:0000313" key="4">
    <source>
        <dbReference type="Proteomes" id="UP000216024"/>
    </source>
</evidence>
<evidence type="ECO:0000259" key="2">
    <source>
        <dbReference type="PROSITE" id="PS51372"/>
    </source>
</evidence>
<keyword evidence="1" id="KW-0677">Repeat</keyword>
<dbReference type="SUPFAM" id="SSF50151">
    <property type="entry name" value="SacY-like RNA-binding domain"/>
    <property type="match status" value="1"/>
</dbReference>
<gene>
    <name evidence="3" type="ORF">CCE28_11620</name>
</gene>
<organism evidence="3 4">
    <name type="scientific">Anaeromicrobium sediminis</name>
    <dbReference type="NCBI Taxonomy" id="1478221"/>
    <lineage>
        <taxon>Bacteria</taxon>
        <taxon>Bacillati</taxon>
        <taxon>Bacillota</taxon>
        <taxon>Clostridia</taxon>
        <taxon>Peptostreptococcales</taxon>
        <taxon>Thermotaleaceae</taxon>
        <taxon>Anaeromicrobium</taxon>
    </lineage>
</organism>
<protein>
    <recommendedName>
        <fullName evidence="2">PRD domain-containing protein</fullName>
    </recommendedName>
</protein>
<name>A0A267MK45_9FIRM</name>
<keyword evidence="4" id="KW-1185">Reference proteome</keyword>